<name>A0A4Y9YA42_9AGAM</name>
<reference evidence="2 3" key="1">
    <citation type="submission" date="2019-02" db="EMBL/GenBank/DDBJ databases">
        <title>Genome sequencing of the rare red list fungi Dentipellis fragilis.</title>
        <authorList>
            <person name="Buettner E."/>
            <person name="Kellner H."/>
        </authorList>
    </citation>
    <scope>NUCLEOTIDE SEQUENCE [LARGE SCALE GENOMIC DNA]</scope>
    <source>
        <strain evidence="2 3">DSM 105465</strain>
    </source>
</reference>
<evidence type="ECO:0000256" key="1">
    <source>
        <dbReference type="SAM" id="MobiDB-lite"/>
    </source>
</evidence>
<proteinExistence type="predicted"/>
<comment type="caution">
    <text evidence="2">The sequence shown here is derived from an EMBL/GenBank/DDBJ whole genome shotgun (WGS) entry which is preliminary data.</text>
</comment>
<dbReference type="Proteomes" id="UP000298327">
    <property type="component" value="Unassembled WGS sequence"/>
</dbReference>
<feature type="region of interest" description="Disordered" evidence="1">
    <location>
        <begin position="1"/>
        <end position="22"/>
    </location>
</feature>
<dbReference type="AlphaFoldDB" id="A0A4Y9YA42"/>
<feature type="region of interest" description="Disordered" evidence="1">
    <location>
        <begin position="220"/>
        <end position="245"/>
    </location>
</feature>
<feature type="region of interest" description="Disordered" evidence="1">
    <location>
        <begin position="90"/>
        <end position="110"/>
    </location>
</feature>
<feature type="compositionally biased region" description="Basic and acidic residues" evidence="1">
    <location>
        <begin position="92"/>
        <end position="104"/>
    </location>
</feature>
<sequence length="271" mass="29797">MPTYPPNASYRKFASRNEPKPEPYAETSIEYILDICVAQNNKVAPSQTASRAGIAEVPHGRKKSLQVTAFCTLVALPQLVVSQHQSSIRTHTHADTAQSERTERNNSPVSRARVLLRARADALPPPPLTRTTTRRHLRRVNAPSLSPLAQTLHHRRLPSLGCPMRLSPAHAVAWIPRRRRHHRADAPPSLVARTPHRRRFISARPAVDLDLDLDLAPARPPLRTSARSPSHSCQGVAPAPPSPSAHVPPRRLIALMAAPVALLYAHSAMPP</sequence>
<organism evidence="2 3">
    <name type="scientific">Dentipellis fragilis</name>
    <dbReference type="NCBI Taxonomy" id="205917"/>
    <lineage>
        <taxon>Eukaryota</taxon>
        <taxon>Fungi</taxon>
        <taxon>Dikarya</taxon>
        <taxon>Basidiomycota</taxon>
        <taxon>Agaricomycotina</taxon>
        <taxon>Agaricomycetes</taxon>
        <taxon>Russulales</taxon>
        <taxon>Hericiaceae</taxon>
        <taxon>Dentipellis</taxon>
    </lineage>
</organism>
<evidence type="ECO:0000313" key="3">
    <source>
        <dbReference type="Proteomes" id="UP000298327"/>
    </source>
</evidence>
<protein>
    <submittedName>
        <fullName evidence="2">Uncharacterized protein</fullName>
    </submittedName>
</protein>
<evidence type="ECO:0000313" key="2">
    <source>
        <dbReference type="EMBL" id="TFY58437.1"/>
    </source>
</evidence>
<accession>A0A4Y9YA42</accession>
<keyword evidence="3" id="KW-1185">Reference proteome</keyword>
<gene>
    <name evidence="2" type="ORF">EVG20_g8155</name>
</gene>
<dbReference type="EMBL" id="SEOQ01000682">
    <property type="protein sequence ID" value="TFY58437.1"/>
    <property type="molecule type" value="Genomic_DNA"/>
</dbReference>